<proteinExistence type="predicted"/>
<protein>
    <submittedName>
        <fullName evidence="1">Uncharacterized protein</fullName>
    </submittedName>
</protein>
<reference evidence="1" key="1">
    <citation type="submission" date="2019-06" db="EMBL/GenBank/DDBJ databases">
        <authorList>
            <person name="Murdoch R.W."/>
            <person name="Fathepure B."/>
        </authorList>
    </citation>
    <scope>NUCLEOTIDE SEQUENCE</scope>
</reference>
<accession>A0A5B8R5Y3</accession>
<evidence type="ECO:0000313" key="1">
    <source>
        <dbReference type="EMBL" id="QEA04309.1"/>
    </source>
</evidence>
<gene>
    <name evidence="1" type="ORF">KBTEX_00617</name>
</gene>
<dbReference type="AlphaFoldDB" id="A0A5B8R5Y3"/>
<name>A0A5B8R5Y3_9ZZZZ</name>
<dbReference type="EMBL" id="MN079082">
    <property type="protein sequence ID" value="QEA04309.1"/>
    <property type="molecule type" value="Genomic_DNA"/>
</dbReference>
<sequence length="197" mass="22046">MFAVIAIMVVIQLFVTFVPEPEDIDRRLVEAVMVLPGSKVDALDEMFMWAEFSTPEQRRAVLDKLLDITDPTDIREGSVHVLARSDARRQLMDRAKDRYRQQIERAGLGEFSTANLSSLRAGDPRTETVLLGLIVTRPAENGETFSGGKWETRDFLWSLTGSSSRGPLALYLYYAPDPGKTLSESAANRLLQRLGDV</sequence>
<organism evidence="1">
    <name type="scientific">uncultured organism</name>
    <dbReference type="NCBI Taxonomy" id="155900"/>
    <lineage>
        <taxon>unclassified sequences</taxon>
        <taxon>environmental samples</taxon>
    </lineage>
</organism>